<dbReference type="Pfam" id="PF00528">
    <property type="entry name" value="BPD_transp_1"/>
    <property type="match status" value="1"/>
</dbReference>
<feature type="transmembrane region" description="Helical" evidence="7">
    <location>
        <begin position="100"/>
        <end position="121"/>
    </location>
</feature>
<name>A0ABW4JE71_9BACL</name>
<dbReference type="PANTHER" id="PTHR43227:SF11">
    <property type="entry name" value="BLL4140 PROTEIN"/>
    <property type="match status" value="1"/>
</dbReference>
<reference evidence="10" key="1">
    <citation type="journal article" date="2019" name="Int. J. Syst. Evol. Microbiol.">
        <title>The Global Catalogue of Microorganisms (GCM) 10K type strain sequencing project: providing services to taxonomists for standard genome sequencing and annotation.</title>
        <authorList>
            <consortium name="The Broad Institute Genomics Platform"/>
            <consortium name="The Broad Institute Genome Sequencing Center for Infectious Disease"/>
            <person name="Wu L."/>
            <person name="Ma J."/>
        </authorList>
    </citation>
    <scope>NUCLEOTIDE SEQUENCE [LARGE SCALE GENOMIC DNA]</scope>
    <source>
        <strain evidence="10">CGMCC 1.12286</strain>
    </source>
</reference>
<comment type="similarity">
    <text evidence="7">Belongs to the binding-protein-dependent transport system permease family.</text>
</comment>
<keyword evidence="10" id="KW-1185">Reference proteome</keyword>
<dbReference type="InterPro" id="IPR000515">
    <property type="entry name" value="MetI-like"/>
</dbReference>
<keyword evidence="2 7" id="KW-0813">Transport</keyword>
<feature type="transmembrane region" description="Helical" evidence="7">
    <location>
        <begin position="36"/>
        <end position="60"/>
    </location>
</feature>
<feature type="domain" description="ABC transmembrane type-1" evidence="8">
    <location>
        <begin position="96"/>
        <end position="313"/>
    </location>
</feature>
<evidence type="ECO:0000256" key="4">
    <source>
        <dbReference type="ARBA" id="ARBA00022692"/>
    </source>
</evidence>
<evidence type="ECO:0000313" key="9">
    <source>
        <dbReference type="EMBL" id="MFD1674597.1"/>
    </source>
</evidence>
<keyword evidence="3" id="KW-1003">Cell membrane</keyword>
<dbReference type="RefSeq" id="WP_377942460.1">
    <property type="nucleotide sequence ID" value="NZ_JBHUCX010000020.1"/>
</dbReference>
<evidence type="ECO:0000256" key="3">
    <source>
        <dbReference type="ARBA" id="ARBA00022475"/>
    </source>
</evidence>
<accession>A0ABW4JE71</accession>
<feature type="transmembrane region" description="Helical" evidence="7">
    <location>
        <begin position="232"/>
        <end position="256"/>
    </location>
</feature>
<dbReference type="InterPro" id="IPR050809">
    <property type="entry name" value="UgpAE/MalFG_permease"/>
</dbReference>
<evidence type="ECO:0000256" key="2">
    <source>
        <dbReference type="ARBA" id="ARBA00022448"/>
    </source>
</evidence>
<sequence>MKNIGIDAAAVGMKPTKRRKKYAYGMDARTQSELQVMVWPAMLFMILFNFLPLFGLIIAFTNYSPINGIAGIFDSAWNNFANFMFVFKDVFFWPMIRNTLGINILGMIVGFPVTIMFAFLLNEIASQKFRSFIQTITYLPHFLSWVIYGGLIMNMLSPTTGVVNWLLLHLHLVHKPVEFMANPKYFWGLAVTTGLLKDLGWGAILYLAAIAGVEQSQYEAAAIDGAGRFKRMWHITLPGILGTVMIMVIFSISGILNNNFNQIYVLQNSLNLPTSQVIATYVYQIGLQQFQFAYGTAVGLMNSVIALVLLVGSNLLSKKLTGKGLF</sequence>
<keyword evidence="6 7" id="KW-0472">Membrane</keyword>
<evidence type="ECO:0000259" key="8">
    <source>
        <dbReference type="PROSITE" id="PS50928"/>
    </source>
</evidence>
<dbReference type="InterPro" id="IPR035906">
    <property type="entry name" value="MetI-like_sf"/>
</dbReference>
<feature type="transmembrane region" description="Helical" evidence="7">
    <location>
        <begin position="142"/>
        <end position="166"/>
    </location>
</feature>
<evidence type="ECO:0000256" key="1">
    <source>
        <dbReference type="ARBA" id="ARBA00004651"/>
    </source>
</evidence>
<feature type="transmembrane region" description="Helical" evidence="7">
    <location>
        <begin position="186"/>
        <end position="211"/>
    </location>
</feature>
<comment type="subcellular location">
    <subcellularLocation>
        <location evidence="1 7">Cell membrane</location>
        <topology evidence="1 7">Multi-pass membrane protein</topology>
    </subcellularLocation>
</comment>
<gene>
    <name evidence="9" type="ORF">ACFSB2_07740</name>
</gene>
<dbReference type="Gene3D" id="1.10.3720.10">
    <property type="entry name" value="MetI-like"/>
    <property type="match status" value="1"/>
</dbReference>
<dbReference type="PANTHER" id="PTHR43227">
    <property type="entry name" value="BLL4140 PROTEIN"/>
    <property type="match status" value="1"/>
</dbReference>
<dbReference type="SUPFAM" id="SSF161098">
    <property type="entry name" value="MetI-like"/>
    <property type="match status" value="1"/>
</dbReference>
<dbReference type="EMBL" id="JBHUCX010000020">
    <property type="protein sequence ID" value="MFD1674597.1"/>
    <property type="molecule type" value="Genomic_DNA"/>
</dbReference>
<feature type="transmembrane region" description="Helical" evidence="7">
    <location>
        <begin position="292"/>
        <end position="316"/>
    </location>
</feature>
<keyword evidence="4 7" id="KW-0812">Transmembrane</keyword>
<dbReference type="PROSITE" id="PS50928">
    <property type="entry name" value="ABC_TM1"/>
    <property type="match status" value="1"/>
</dbReference>
<evidence type="ECO:0000256" key="5">
    <source>
        <dbReference type="ARBA" id="ARBA00022989"/>
    </source>
</evidence>
<dbReference type="Proteomes" id="UP001597079">
    <property type="component" value="Unassembled WGS sequence"/>
</dbReference>
<evidence type="ECO:0000256" key="7">
    <source>
        <dbReference type="RuleBase" id="RU363032"/>
    </source>
</evidence>
<protein>
    <submittedName>
        <fullName evidence="9">ABC transporter permease</fullName>
    </submittedName>
</protein>
<organism evidence="9 10">
    <name type="scientific">Alicyclobacillus fodiniaquatilis</name>
    <dbReference type="NCBI Taxonomy" id="1661150"/>
    <lineage>
        <taxon>Bacteria</taxon>
        <taxon>Bacillati</taxon>
        <taxon>Bacillota</taxon>
        <taxon>Bacilli</taxon>
        <taxon>Bacillales</taxon>
        <taxon>Alicyclobacillaceae</taxon>
        <taxon>Alicyclobacillus</taxon>
    </lineage>
</organism>
<evidence type="ECO:0000313" key="10">
    <source>
        <dbReference type="Proteomes" id="UP001597079"/>
    </source>
</evidence>
<dbReference type="CDD" id="cd06261">
    <property type="entry name" value="TM_PBP2"/>
    <property type="match status" value="1"/>
</dbReference>
<comment type="caution">
    <text evidence="9">The sequence shown here is derived from an EMBL/GenBank/DDBJ whole genome shotgun (WGS) entry which is preliminary data.</text>
</comment>
<evidence type="ECO:0000256" key="6">
    <source>
        <dbReference type="ARBA" id="ARBA00023136"/>
    </source>
</evidence>
<keyword evidence="5 7" id="KW-1133">Transmembrane helix</keyword>
<proteinExistence type="inferred from homology"/>